<feature type="compositionally biased region" description="Gly residues" evidence="1">
    <location>
        <begin position="93"/>
        <end position="117"/>
    </location>
</feature>
<organism evidence="2 3">
    <name type="scientific">Pseudoduganella buxea</name>
    <dbReference type="NCBI Taxonomy" id="1949069"/>
    <lineage>
        <taxon>Bacteria</taxon>
        <taxon>Pseudomonadati</taxon>
        <taxon>Pseudomonadota</taxon>
        <taxon>Betaproteobacteria</taxon>
        <taxon>Burkholderiales</taxon>
        <taxon>Oxalobacteraceae</taxon>
        <taxon>Telluria group</taxon>
        <taxon>Pseudoduganella</taxon>
    </lineage>
</organism>
<accession>A0ABQ1JZH6</accession>
<evidence type="ECO:0000313" key="3">
    <source>
        <dbReference type="Proteomes" id="UP000622638"/>
    </source>
</evidence>
<dbReference type="Proteomes" id="UP000622638">
    <property type="component" value="Unassembled WGS sequence"/>
</dbReference>
<evidence type="ECO:0008006" key="4">
    <source>
        <dbReference type="Google" id="ProtNLM"/>
    </source>
</evidence>
<reference evidence="3" key="1">
    <citation type="journal article" date="2019" name="Int. J. Syst. Evol. Microbiol.">
        <title>The Global Catalogue of Microorganisms (GCM) 10K type strain sequencing project: providing services to taxonomists for standard genome sequencing and annotation.</title>
        <authorList>
            <consortium name="The Broad Institute Genomics Platform"/>
            <consortium name="The Broad Institute Genome Sequencing Center for Infectious Disease"/>
            <person name="Wu L."/>
            <person name="Ma J."/>
        </authorList>
    </citation>
    <scope>NUCLEOTIDE SEQUENCE [LARGE SCALE GENOMIC DNA]</scope>
    <source>
        <strain evidence="3">CGMCC 1.15931</strain>
    </source>
</reference>
<keyword evidence="3" id="KW-1185">Reference proteome</keyword>
<name>A0ABQ1JZH6_9BURK</name>
<feature type="compositionally biased region" description="Gly residues" evidence="1">
    <location>
        <begin position="17"/>
        <end position="28"/>
    </location>
</feature>
<feature type="region of interest" description="Disordered" evidence="1">
    <location>
        <begin position="1"/>
        <end position="137"/>
    </location>
</feature>
<gene>
    <name evidence="2" type="ORF">GCM10011572_01240</name>
</gene>
<comment type="caution">
    <text evidence="2">The sequence shown here is derived from an EMBL/GenBank/DDBJ whole genome shotgun (WGS) entry which is preliminary data.</text>
</comment>
<protein>
    <recommendedName>
        <fullName evidence="4">Stress-induced protein</fullName>
    </recommendedName>
</protein>
<proteinExistence type="predicted"/>
<evidence type="ECO:0000313" key="2">
    <source>
        <dbReference type="EMBL" id="GGB83070.1"/>
    </source>
</evidence>
<evidence type="ECO:0000256" key="1">
    <source>
        <dbReference type="SAM" id="MobiDB-lite"/>
    </source>
</evidence>
<dbReference type="EMBL" id="BMKG01000001">
    <property type="protein sequence ID" value="GGB83070.1"/>
    <property type="molecule type" value="Genomic_DNA"/>
</dbReference>
<dbReference type="Pfam" id="PF10685">
    <property type="entry name" value="KGG"/>
    <property type="match status" value="1"/>
</dbReference>
<feature type="compositionally biased region" description="Basic and acidic residues" evidence="1">
    <location>
        <begin position="69"/>
        <end position="86"/>
    </location>
</feature>
<dbReference type="InterPro" id="IPR019626">
    <property type="entry name" value="Stress-induced_KGG_rpt"/>
</dbReference>
<sequence length="137" mass="13738">MSSSYKEITMASSNQGGNQGGNNQGGNKGSKQSGDTSNRGFASMDPQRQREIASEGGRAAHASGNAHEFTSEEARKAGSMSHKNDGNRQSGSQGSGGGGGNAASSGGNTGGSGGTRGGTPEQHAQAGRQSHKNDDKR</sequence>